<dbReference type="InterPro" id="IPR003661">
    <property type="entry name" value="HisK_dim/P_dom"/>
</dbReference>
<evidence type="ECO:0000313" key="7">
    <source>
        <dbReference type="EMBL" id="RNJ27361.1"/>
    </source>
</evidence>
<protein>
    <recommendedName>
        <fullName evidence="2">histidine kinase</fullName>
        <ecNumber evidence="2">2.7.13.3</ecNumber>
    </recommendedName>
</protein>
<dbReference type="InterPro" id="IPR050736">
    <property type="entry name" value="Sensor_HK_Regulatory"/>
</dbReference>
<feature type="domain" description="Histidine kinase" evidence="6">
    <location>
        <begin position="81"/>
        <end position="266"/>
    </location>
</feature>
<dbReference type="PANTHER" id="PTHR43711">
    <property type="entry name" value="TWO-COMPONENT HISTIDINE KINASE"/>
    <property type="match status" value="1"/>
</dbReference>
<accession>A0AAJ4RA39</accession>
<gene>
    <name evidence="7" type="ORF">Nmn1133_12160</name>
</gene>
<proteinExistence type="predicted"/>
<evidence type="ECO:0000256" key="2">
    <source>
        <dbReference type="ARBA" id="ARBA00012438"/>
    </source>
</evidence>
<organism evidence="7 8">
    <name type="scientific">Halosegnis longus</name>
    <dbReference type="NCBI Taxonomy" id="2216012"/>
    <lineage>
        <taxon>Archaea</taxon>
        <taxon>Methanobacteriati</taxon>
        <taxon>Methanobacteriota</taxon>
        <taxon>Stenosarchaea group</taxon>
        <taxon>Halobacteria</taxon>
        <taxon>Halobacteriales</taxon>
        <taxon>Natronomonadaceae</taxon>
        <taxon>Halosegnis</taxon>
    </lineage>
</organism>
<keyword evidence="3" id="KW-0808">Transferase</keyword>
<dbReference type="InterPro" id="IPR036097">
    <property type="entry name" value="HisK_dim/P_sf"/>
</dbReference>
<evidence type="ECO:0000256" key="3">
    <source>
        <dbReference type="ARBA" id="ARBA00022679"/>
    </source>
</evidence>
<dbReference type="InterPro" id="IPR003594">
    <property type="entry name" value="HATPase_dom"/>
</dbReference>
<comment type="catalytic activity">
    <reaction evidence="1">
        <text>ATP + protein L-histidine = ADP + protein N-phospho-L-histidine.</text>
        <dbReference type="EC" id="2.7.13.3"/>
    </reaction>
</comment>
<dbReference type="Pfam" id="PF02518">
    <property type="entry name" value="HATPase_c"/>
    <property type="match status" value="1"/>
</dbReference>
<dbReference type="Proteomes" id="UP000270581">
    <property type="component" value="Unassembled WGS sequence"/>
</dbReference>
<comment type="caution">
    <text evidence="7">The sequence shown here is derived from an EMBL/GenBank/DDBJ whole genome shotgun (WGS) entry which is preliminary data.</text>
</comment>
<evidence type="ECO:0000259" key="6">
    <source>
        <dbReference type="PROSITE" id="PS50109"/>
    </source>
</evidence>
<evidence type="ECO:0000256" key="4">
    <source>
        <dbReference type="ARBA" id="ARBA00022777"/>
    </source>
</evidence>
<evidence type="ECO:0000256" key="5">
    <source>
        <dbReference type="ARBA" id="ARBA00023012"/>
    </source>
</evidence>
<dbReference type="PROSITE" id="PS50109">
    <property type="entry name" value="HIS_KIN"/>
    <property type="match status" value="1"/>
</dbReference>
<evidence type="ECO:0000313" key="8">
    <source>
        <dbReference type="Proteomes" id="UP000270581"/>
    </source>
</evidence>
<dbReference type="PANTHER" id="PTHR43711:SF1">
    <property type="entry name" value="HISTIDINE KINASE 1"/>
    <property type="match status" value="1"/>
</dbReference>
<name>A0AAJ4RA39_9EURY</name>
<dbReference type="SMART" id="SM00387">
    <property type="entry name" value="HATPase_c"/>
    <property type="match status" value="1"/>
</dbReference>
<dbReference type="AlphaFoldDB" id="A0AAJ4RA39"/>
<dbReference type="SUPFAM" id="SSF55874">
    <property type="entry name" value="ATPase domain of HSP90 chaperone/DNA topoisomerase II/histidine kinase"/>
    <property type="match status" value="1"/>
</dbReference>
<dbReference type="EMBL" id="RJJC01000001">
    <property type="protein sequence ID" value="RNJ27361.1"/>
    <property type="molecule type" value="Genomic_DNA"/>
</dbReference>
<dbReference type="Gene3D" id="3.30.565.10">
    <property type="entry name" value="Histidine kinase-like ATPase, C-terminal domain"/>
    <property type="match status" value="1"/>
</dbReference>
<dbReference type="CDD" id="cd00082">
    <property type="entry name" value="HisKA"/>
    <property type="match status" value="1"/>
</dbReference>
<dbReference type="SMART" id="SM00388">
    <property type="entry name" value="HisKA"/>
    <property type="match status" value="1"/>
</dbReference>
<keyword evidence="8" id="KW-1185">Reference proteome</keyword>
<dbReference type="Pfam" id="PF00512">
    <property type="entry name" value="HisKA"/>
    <property type="match status" value="1"/>
</dbReference>
<dbReference type="SUPFAM" id="SSF47384">
    <property type="entry name" value="Homodimeric domain of signal transducing histidine kinase"/>
    <property type="match status" value="1"/>
</dbReference>
<dbReference type="Gene3D" id="1.10.287.130">
    <property type="match status" value="1"/>
</dbReference>
<keyword evidence="4 7" id="KW-0418">Kinase</keyword>
<dbReference type="EC" id="2.7.13.3" evidence="2"/>
<dbReference type="InterPro" id="IPR005467">
    <property type="entry name" value="His_kinase_dom"/>
</dbReference>
<evidence type="ECO:0000256" key="1">
    <source>
        <dbReference type="ARBA" id="ARBA00000085"/>
    </source>
</evidence>
<sequence length="279" mass="30819">MLFDDDPIGTPIETALPPSLVGAGDEPTRVELDDGVRWLRPDEMPLEDGSRVILFSDLTEERRANERFAEQNRRLEEFAAVAAHDLRNPLNILEGYIDLAREEEDVSYLAETDEPLERARLVVQDLLALGRNMDIVTEPEPVEFDPLVESVVERVADDETLAHDPVGTVVASPSRLERLLENLVENVRDHGGDRIEIGPRPGGFYVADDGPGIPESDRESVFEYDYSTHREGPGLGLPLVASIAAAHGWEVEVHERDDGGARVEVTGVEMPQTAVTQAN</sequence>
<keyword evidence="5" id="KW-0902">Two-component regulatory system</keyword>
<reference evidence="7 8" key="1">
    <citation type="submission" date="2018-11" db="EMBL/GenBank/DDBJ databases">
        <title>Genome sequences of Natronomonas sp. CBA1133.</title>
        <authorList>
            <person name="Roh S.W."/>
            <person name="Cha I.-T."/>
        </authorList>
    </citation>
    <scope>NUCLEOTIDE SEQUENCE [LARGE SCALE GENOMIC DNA]</scope>
    <source>
        <strain evidence="7 8">CBA1133</strain>
    </source>
</reference>
<dbReference type="InterPro" id="IPR036890">
    <property type="entry name" value="HATPase_C_sf"/>
</dbReference>
<dbReference type="GO" id="GO:0000155">
    <property type="term" value="F:phosphorelay sensor kinase activity"/>
    <property type="evidence" value="ECO:0007669"/>
    <property type="project" value="InterPro"/>
</dbReference>
<dbReference type="CDD" id="cd00075">
    <property type="entry name" value="HATPase"/>
    <property type="match status" value="1"/>
</dbReference>